<reference evidence="3 4" key="1">
    <citation type="submission" date="2016-06" db="EMBL/GenBank/DDBJ databases">
        <title>Domibacillus iocasae genome sequencing.</title>
        <authorList>
            <person name="Verma A."/>
            <person name="Pal Y."/>
            <person name="Ojha A.K."/>
            <person name="Krishnamurthi S."/>
        </authorList>
    </citation>
    <scope>NUCLEOTIDE SEQUENCE [LARGE SCALE GENOMIC DNA]</scope>
    <source>
        <strain evidence="3 4">DSM 29979</strain>
    </source>
</reference>
<dbReference type="CDD" id="cd00118">
    <property type="entry name" value="LysM"/>
    <property type="match status" value="1"/>
</dbReference>
<sequence length="230" mass="26360">MAKKSIYQFWLSQGKEKIRLPILPSSIDFSSPSNNEKIYLPNLGEATVLQKTGAKTFSFSSFFPRHYTTPLVEMPTSQVLKPREYIAIIERWRDSGLPCRFIVTGTNINSPVSIEEFPHDEVGGAIGDLNYSLTLHTYIFVKNKKIDTKKPAKPTTTSSNRPDPKAATKPKTYKVKKGDELWNIAKDIYKDSLQWKKIWNANKDMLIKRDKRNIRQPGKWIYPGQVLTIP</sequence>
<dbReference type="InterPro" id="IPR052196">
    <property type="entry name" value="Bact_Kbp"/>
</dbReference>
<name>A0A1E7DS19_9BACI</name>
<dbReference type="Gene3D" id="3.10.350.10">
    <property type="entry name" value="LysM domain"/>
    <property type="match status" value="1"/>
</dbReference>
<organism evidence="3 4">
    <name type="scientific">Domibacillus iocasae</name>
    <dbReference type="NCBI Taxonomy" id="1714016"/>
    <lineage>
        <taxon>Bacteria</taxon>
        <taxon>Bacillati</taxon>
        <taxon>Bacillota</taxon>
        <taxon>Bacilli</taxon>
        <taxon>Bacillales</taxon>
        <taxon>Bacillaceae</taxon>
        <taxon>Domibacillus</taxon>
    </lineage>
</organism>
<dbReference type="SMART" id="SM00257">
    <property type="entry name" value="LysM"/>
    <property type="match status" value="1"/>
</dbReference>
<gene>
    <name evidence="3" type="ORF">BA724_03095</name>
</gene>
<feature type="region of interest" description="Disordered" evidence="1">
    <location>
        <begin position="149"/>
        <end position="172"/>
    </location>
</feature>
<dbReference type="AlphaFoldDB" id="A0A1E7DS19"/>
<dbReference type="SUPFAM" id="SSF54106">
    <property type="entry name" value="LysM domain"/>
    <property type="match status" value="1"/>
</dbReference>
<dbReference type="Pfam" id="PF01476">
    <property type="entry name" value="LysM"/>
    <property type="match status" value="1"/>
</dbReference>
<protein>
    <recommendedName>
        <fullName evidence="2">LysM domain-containing protein</fullName>
    </recommendedName>
</protein>
<feature type="domain" description="LysM" evidence="2">
    <location>
        <begin position="171"/>
        <end position="229"/>
    </location>
</feature>
<dbReference type="PROSITE" id="PS51782">
    <property type="entry name" value="LYSM"/>
    <property type="match status" value="1"/>
</dbReference>
<comment type="caution">
    <text evidence="3">The sequence shown here is derived from an EMBL/GenBank/DDBJ whole genome shotgun (WGS) entry which is preliminary data.</text>
</comment>
<keyword evidence="4" id="KW-1185">Reference proteome</keyword>
<dbReference type="OrthoDB" id="9800780at2"/>
<dbReference type="PANTHER" id="PTHR34700:SF4">
    <property type="entry name" value="PHAGE-LIKE ELEMENT PBSX PROTEIN XKDP"/>
    <property type="match status" value="1"/>
</dbReference>
<evidence type="ECO:0000313" key="4">
    <source>
        <dbReference type="Proteomes" id="UP000095658"/>
    </source>
</evidence>
<accession>A0A1E7DS19</accession>
<dbReference type="STRING" id="1714016.BA724_03095"/>
<evidence type="ECO:0000259" key="2">
    <source>
        <dbReference type="PROSITE" id="PS51782"/>
    </source>
</evidence>
<evidence type="ECO:0000256" key="1">
    <source>
        <dbReference type="SAM" id="MobiDB-lite"/>
    </source>
</evidence>
<dbReference type="InterPro" id="IPR036779">
    <property type="entry name" value="LysM_dom_sf"/>
</dbReference>
<dbReference type="Proteomes" id="UP000095658">
    <property type="component" value="Unassembled WGS sequence"/>
</dbReference>
<proteinExistence type="predicted"/>
<dbReference type="InterPro" id="IPR018392">
    <property type="entry name" value="LysM"/>
</dbReference>
<dbReference type="RefSeq" id="WP_069937802.1">
    <property type="nucleotide sequence ID" value="NZ_MAMP01000012.1"/>
</dbReference>
<dbReference type="EMBL" id="MAMP01000012">
    <property type="protein sequence ID" value="OES45805.1"/>
    <property type="molecule type" value="Genomic_DNA"/>
</dbReference>
<dbReference type="PANTHER" id="PTHR34700">
    <property type="entry name" value="POTASSIUM BINDING PROTEIN KBP"/>
    <property type="match status" value="1"/>
</dbReference>
<evidence type="ECO:0000313" key="3">
    <source>
        <dbReference type="EMBL" id="OES45805.1"/>
    </source>
</evidence>